<dbReference type="Proteomes" id="UP000626109">
    <property type="component" value="Unassembled WGS sequence"/>
</dbReference>
<dbReference type="AlphaFoldDB" id="A0A813I867"/>
<dbReference type="PANTHER" id="PTHR10655:SF17">
    <property type="entry name" value="LYSOPHOSPHOLIPASE-LIKE PROTEIN 1"/>
    <property type="match status" value="1"/>
</dbReference>
<dbReference type="SUPFAM" id="SSF53474">
    <property type="entry name" value="alpha/beta-Hydrolases"/>
    <property type="match status" value="1"/>
</dbReference>
<dbReference type="EMBL" id="CAJNNW010006630">
    <property type="protein sequence ID" value="CAE8648469.1"/>
    <property type="molecule type" value="Genomic_DNA"/>
</dbReference>
<dbReference type="Gene3D" id="3.40.50.1820">
    <property type="entry name" value="alpha/beta hydrolase"/>
    <property type="match status" value="1"/>
</dbReference>
<dbReference type="GO" id="GO:0052689">
    <property type="term" value="F:carboxylic ester hydrolase activity"/>
    <property type="evidence" value="ECO:0007669"/>
    <property type="project" value="TreeGrafter"/>
</dbReference>
<gene>
    <name evidence="4" type="ORF">PGLA2088_LOCUS6590</name>
</gene>
<reference evidence="4" key="1">
    <citation type="submission" date="2021-02" db="EMBL/GenBank/DDBJ databases">
        <authorList>
            <person name="Dougan E. K."/>
            <person name="Rhodes N."/>
            <person name="Thang M."/>
            <person name="Chan C."/>
        </authorList>
    </citation>
    <scope>NUCLEOTIDE SEQUENCE</scope>
</reference>
<comment type="similarity">
    <text evidence="1">Belongs to the AB hydrolase superfamily. AB hydrolase 2 family.</text>
</comment>
<accession>A0A813I867</accession>
<dbReference type="GO" id="GO:0008474">
    <property type="term" value="F:palmitoyl-(protein) hydrolase activity"/>
    <property type="evidence" value="ECO:0007669"/>
    <property type="project" value="TreeGrafter"/>
</dbReference>
<evidence type="ECO:0000313" key="4">
    <source>
        <dbReference type="EMBL" id="CAE8648469.1"/>
    </source>
</evidence>
<keyword evidence="2" id="KW-0378">Hydrolase</keyword>
<comment type="caution">
    <text evidence="4">The sequence shown here is derived from an EMBL/GenBank/DDBJ whole genome shotgun (WGS) entry which is preliminary data.</text>
</comment>
<protein>
    <recommendedName>
        <fullName evidence="3">Phospholipase/carboxylesterase/thioesterase domain-containing protein</fullName>
    </recommendedName>
</protein>
<evidence type="ECO:0000313" key="5">
    <source>
        <dbReference type="Proteomes" id="UP000626109"/>
    </source>
</evidence>
<evidence type="ECO:0000256" key="1">
    <source>
        <dbReference type="ARBA" id="ARBA00006499"/>
    </source>
</evidence>
<sequence>EAVEDPEIIKARTAQEIADLWTKAVGCEADCAIVWLHGQGESEVAWQSVFENVKLPAHAGRCRWIWPRAELAPCSVRGGAMTAQWFDSPEYPICRVVRAVPDRPSAAEDPADVDAAVRYVRAVTDALEILKCERKFALQSDSYS</sequence>
<organism evidence="4 5">
    <name type="scientific">Polarella glacialis</name>
    <name type="common">Dinoflagellate</name>
    <dbReference type="NCBI Taxonomy" id="89957"/>
    <lineage>
        <taxon>Eukaryota</taxon>
        <taxon>Sar</taxon>
        <taxon>Alveolata</taxon>
        <taxon>Dinophyceae</taxon>
        <taxon>Suessiales</taxon>
        <taxon>Suessiaceae</taxon>
        <taxon>Polarella</taxon>
    </lineage>
</organism>
<feature type="non-terminal residue" evidence="4">
    <location>
        <position position="1"/>
    </location>
</feature>
<dbReference type="PANTHER" id="PTHR10655">
    <property type="entry name" value="LYSOPHOSPHOLIPASE-RELATED"/>
    <property type="match status" value="1"/>
</dbReference>
<dbReference type="InterPro" id="IPR029058">
    <property type="entry name" value="AB_hydrolase_fold"/>
</dbReference>
<evidence type="ECO:0000259" key="3">
    <source>
        <dbReference type="Pfam" id="PF02230"/>
    </source>
</evidence>
<name>A0A813I867_POLGL</name>
<dbReference type="InterPro" id="IPR003140">
    <property type="entry name" value="PLipase/COase/thioEstase"/>
</dbReference>
<evidence type="ECO:0000256" key="2">
    <source>
        <dbReference type="ARBA" id="ARBA00022801"/>
    </source>
</evidence>
<dbReference type="GO" id="GO:0005737">
    <property type="term" value="C:cytoplasm"/>
    <property type="evidence" value="ECO:0007669"/>
    <property type="project" value="TreeGrafter"/>
</dbReference>
<dbReference type="Pfam" id="PF02230">
    <property type="entry name" value="Abhydrolase_2"/>
    <property type="match status" value="1"/>
</dbReference>
<dbReference type="InterPro" id="IPR050565">
    <property type="entry name" value="LYPA1-2/EST-like"/>
</dbReference>
<proteinExistence type="inferred from homology"/>
<feature type="domain" description="Phospholipase/carboxylesterase/thioesterase" evidence="3">
    <location>
        <begin position="30"/>
        <end position="87"/>
    </location>
</feature>